<accession>A0AAN6W3Y5</accession>
<organism evidence="2 3">
    <name type="scientific">Triangularia setosa</name>
    <dbReference type="NCBI Taxonomy" id="2587417"/>
    <lineage>
        <taxon>Eukaryota</taxon>
        <taxon>Fungi</taxon>
        <taxon>Dikarya</taxon>
        <taxon>Ascomycota</taxon>
        <taxon>Pezizomycotina</taxon>
        <taxon>Sordariomycetes</taxon>
        <taxon>Sordariomycetidae</taxon>
        <taxon>Sordariales</taxon>
        <taxon>Podosporaceae</taxon>
        <taxon>Triangularia</taxon>
    </lineage>
</organism>
<reference evidence="2" key="2">
    <citation type="submission" date="2023-05" db="EMBL/GenBank/DDBJ databases">
        <authorList>
            <consortium name="Lawrence Berkeley National Laboratory"/>
            <person name="Steindorff A."/>
            <person name="Hensen N."/>
            <person name="Bonometti L."/>
            <person name="Westerberg I."/>
            <person name="Brannstrom I.O."/>
            <person name="Guillou S."/>
            <person name="Cros-Aarteil S."/>
            <person name="Calhoun S."/>
            <person name="Haridas S."/>
            <person name="Kuo A."/>
            <person name="Mondo S."/>
            <person name="Pangilinan J."/>
            <person name="Riley R."/>
            <person name="Labutti K."/>
            <person name="Andreopoulos B."/>
            <person name="Lipzen A."/>
            <person name="Chen C."/>
            <person name="Yanf M."/>
            <person name="Daum C."/>
            <person name="Ng V."/>
            <person name="Clum A."/>
            <person name="Ohm R."/>
            <person name="Martin F."/>
            <person name="Silar P."/>
            <person name="Natvig D."/>
            <person name="Lalanne C."/>
            <person name="Gautier V."/>
            <person name="Ament-Velasquez S.L."/>
            <person name="Kruys A."/>
            <person name="Hutchinson M.I."/>
            <person name="Powell A.J."/>
            <person name="Barry K."/>
            <person name="Miller A.N."/>
            <person name="Grigoriev I.V."/>
            <person name="Debuchy R."/>
            <person name="Gladieux P."/>
            <person name="Thoren M.H."/>
            <person name="Johannesson H."/>
        </authorList>
    </citation>
    <scope>NUCLEOTIDE SEQUENCE</scope>
    <source>
        <strain evidence="2">CBS 892.96</strain>
    </source>
</reference>
<reference evidence="2" key="1">
    <citation type="journal article" date="2023" name="Mol. Phylogenet. Evol.">
        <title>Genome-scale phylogeny and comparative genomics of the fungal order Sordariales.</title>
        <authorList>
            <person name="Hensen N."/>
            <person name="Bonometti L."/>
            <person name="Westerberg I."/>
            <person name="Brannstrom I.O."/>
            <person name="Guillou S."/>
            <person name="Cros-Aarteil S."/>
            <person name="Calhoun S."/>
            <person name="Haridas S."/>
            <person name="Kuo A."/>
            <person name="Mondo S."/>
            <person name="Pangilinan J."/>
            <person name="Riley R."/>
            <person name="LaButti K."/>
            <person name="Andreopoulos B."/>
            <person name="Lipzen A."/>
            <person name="Chen C."/>
            <person name="Yan M."/>
            <person name="Daum C."/>
            <person name="Ng V."/>
            <person name="Clum A."/>
            <person name="Steindorff A."/>
            <person name="Ohm R.A."/>
            <person name="Martin F."/>
            <person name="Silar P."/>
            <person name="Natvig D.O."/>
            <person name="Lalanne C."/>
            <person name="Gautier V."/>
            <person name="Ament-Velasquez S.L."/>
            <person name="Kruys A."/>
            <person name="Hutchinson M.I."/>
            <person name="Powell A.J."/>
            <person name="Barry K."/>
            <person name="Miller A.N."/>
            <person name="Grigoriev I.V."/>
            <person name="Debuchy R."/>
            <person name="Gladieux P."/>
            <person name="Hiltunen Thoren M."/>
            <person name="Johannesson H."/>
        </authorList>
    </citation>
    <scope>NUCLEOTIDE SEQUENCE</scope>
    <source>
        <strain evidence="2">CBS 892.96</strain>
    </source>
</reference>
<name>A0AAN6W3Y5_9PEZI</name>
<keyword evidence="1" id="KW-0732">Signal</keyword>
<dbReference type="AlphaFoldDB" id="A0AAN6W3Y5"/>
<comment type="caution">
    <text evidence="2">The sequence shown here is derived from an EMBL/GenBank/DDBJ whole genome shotgun (WGS) entry which is preliminary data.</text>
</comment>
<dbReference type="Proteomes" id="UP001302321">
    <property type="component" value="Unassembled WGS sequence"/>
</dbReference>
<evidence type="ECO:0000256" key="1">
    <source>
        <dbReference type="SAM" id="SignalP"/>
    </source>
</evidence>
<evidence type="ECO:0000313" key="3">
    <source>
        <dbReference type="Proteomes" id="UP001302321"/>
    </source>
</evidence>
<sequence>MLSKTPTLFSILLLLLLSLSSIASSAPAAPRAPKPRWFETYSHVARRAIVPQSYYEVLHLRRSQYTLANPRSIVKGVVCLDRKAHIIAHDEAAASLQICNGSISGSGSKCQGDLKETSAKMGTARFTLRSMSQKQTINVSREKWQQCVWAAREACPTGSLSGICLGAATWGGSVGFTLGGI</sequence>
<keyword evidence="3" id="KW-1185">Reference proteome</keyword>
<dbReference type="EMBL" id="MU866255">
    <property type="protein sequence ID" value="KAK4174974.1"/>
    <property type="molecule type" value="Genomic_DNA"/>
</dbReference>
<protein>
    <submittedName>
        <fullName evidence="2">Uncharacterized protein</fullName>
    </submittedName>
</protein>
<feature type="signal peptide" evidence="1">
    <location>
        <begin position="1"/>
        <end position="25"/>
    </location>
</feature>
<feature type="chain" id="PRO_5042907525" evidence="1">
    <location>
        <begin position="26"/>
        <end position="181"/>
    </location>
</feature>
<proteinExistence type="predicted"/>
<gene>
    <name evidence="2" type="ORF">QBC36DRAFT_356031</name>
</gene>
<evidence type="ECO:0000313" key="2">
    <source>
        <dbReference type="EMBL" id="KAK4174974.1"/>
    </source>
</evidence>